<evidence type="ECO:0000256" key="4">
    <source>
        <dbReference type="ARBA" id="ARBA00022989"/>
    </source>
</evidence>
<dbReference type="GO" id="GO:0006816">
    <property type="term" value="P:calcium ion transport"/>
    <property type="evidence" value="ECO:0007669"/>
    <property type="project" value="TreeGrafter"/>
</dbReference>
<dbReference type="GO" id="GO:0005794">
    <property type="term" value="C:Golgi apparatus"/>
    <property type="evidence" value="ECO:0007669"/>
    <property type="project" value="TreeGrafter"/>
</dbReference>
<evidence type="ECO:0000313" key="7">
    <source>
        <dbReference type="EMBL" id="GJN08380.1"/>
    </source>
</evidence>
<evidence type="ECO:0000256" key="5">
    <source>
        <dbReference type="ARBA" id="ARBA00023136"/>
    </source>
</evidence>
<dbReference type="EMBL" id="BQKI01000015">
    <property type="protein sequence ID" value="GJN08380.1"/>
    <property type="molecule type" value="Genomic_DNA"/>
</dbReference>
<evidence type="ECO:0000256" key="3">
    <source>
        <dbReference type="ARBA" id="ARBA00022933"/>
    </source>
</evidence>
<keyword evidence="8" id="KW-1185">Reference proteome</keyword>
<proteinExistence type="predicted"/>
<reference evidence="7" key="2">
    <citation type="submission" date="2021-12" db="EMBL/GenBank/DDBJ databases">
        <title>Resequencing data analysis of finger millet.</title>
        <authorList>
            <person name="Hatakeyama M."/>
            <person name="Aluri S."/>
            <person name="Balachadran M.T."/>
            <person name="Sivarajan S.R."/>
            <person name="Poveda L."/>
            <person name="Shimizu-Inatsugi R."/>
            <person name="Schlapbach R."/>
            <person name="Sreeman S.M."/>
            <person name="Shimizu K.K."/>
        </authorList>
    </citation>
    <scope>NUCLEOTIDE SEQUENCE</scope>
</reference>
<name>A0AAV5DEJ5_ELECO</name>
<keyword evidence="5" id="KW-0472">Membrane</keyword>
<evidence type="ECO:0000256" key="1">
    <source>
        <dbReference type="ARBA" id="ARBA00004167"/>
    </source>
</evidence>
<evidence type="ECO:0000256" key="2">
    <source>
        <dbReference type="ARBA" id="ARBA00022692"/>
    </source>
</evidence>
<evidence type="ECO:0000313" key="8">
    <source>
        <dbReference type="Proteomes" id="UP001054889"/>
    </source>
</evidence>
<accession>A0AAV5DEJ5</accession>
<sequence>MNSQANESAYYVLNSQANESSYTMYSLSWRLGKSVKFEMTFCKTPCVVKDKRTIWRLSIISDFFRAAVNFIRMFILTMFSAEKTDNYKKGYGAGKKWDGGPGGGGPGGGGRGPYGGGGGGGDGSRGPRTLSDIRSNDHSMFSPCLWILLRLSTLYSDDALTDEYPEGP</sequence>
<dbReference type="GO" id="GO:0005789">
    <property type="term" value="C:endoplasmic reticulum membrane"/>
    <property type="evidence" value="ECO:0007669"/>
    <property type="project" value="TreeGrafter"/>
</dbReference>
<keyword evidence="2" id="KW-0812">Transmembrane</keyword>
<keyword evidence="3" id="KW-0712">Selenocysteine</keyword>
<reference evidence="7" key="1">
    <citation type="journal article" date="2018" name="DNA Res.">
        <title>Multiple hybrid de novo genome assembly of finger millet, an orphan allotetraploid crop.</title>
        <authorList>
            <person name="Hatakeyama M."/>
            <person name="Aluri S."/>
            <person name="Balachadran M.T."/>
            <person name="Sivarajan S.R."/>
            <person name="Patrignani A."/>
            <person name="Gruter S."/>
            <person name="Poveda L."/>
            <person name="Shimizu-Inatsugi R."/>
            <person name="Baeten J."/>
            <person name="Francoijs K.J."/>
            <person name="Nataraja K.N."/>
            <person name="Reddy Y.A.N."/>
            <person name="Phadnis S."/>
            <person name="Ravikumar R.L."/>
            <person name="Schlapbach R."/>
            <person name="Sreeman S.M."/>
            <person name="Shimizu K.K."/>
        </authorList>
    </citation>
    <scope>NUCLEOTIDE SEQUENCE</scope>
</reference>
<dbReference type="Proteomes" id="UP001054889">
    <property type="component" value="Unassembled WGS sequence"/>
</dbReference>
<keyword evidence="4" id="KW-1133">Transmembrane helix</keyword>
<feature type="compositionally biased region" description="Gly residues" evidence="6">
    <location>
        <begin position="99"/>
        <end position="124"/>
    </location>
</feature>
<gene>
    <name evidence="7" type="primary">ga26291</name>
    <name evidence="7" type="ORF">PR202_ga26291</name>
</gene>
<dbReference type="InterPro" id="IPR024491">
    <property type="entry name" value="Se_SelK/SelG"/>
</dbReference>
<organism evidence="7 8">
    <name type="scientific">Eleusine coracana subsp. coracana</name>
    <dbReference type="NCBI Taxonomy" id="191504"/>
    <lineage>
        <taxon>Eukaryota</taxon>
        <taxon>Viridiplantae</taxon>
        <taxon>Streptophyta</taxon>
        <taxon>Embryophyta</taxon>
        <taxon>Tracheophyta</taxon>
        <taxon>Spermatophyta</taxon>
        <taxon>Magnoliopsida</taxon>
        <taxon>Liliopsida</taxon>
        <taxon>Poales</taxon>
        <taxon>Poaceae</taxon>
        <taxon>PACMAD clade</taxon>
        <taxon>Chloridoideae</taxon>
        <taxon>Cynodonteae</taxon>
        <taxon>Eleusininae</taxon>
        <taxon>Eleusine</taxon>
    </lineage>
</organism>
<feature type="region of interest" description="Disordered" evidence="6">
    <location>
        <begin position="98"/>
        <end position="132"/>
    </location>
</feature>
<dbReference type="GO" id="GO:0032469">
    <property type="term" value="P:endoplasmic reticulum calcium ion homeostasis"/>
    <property type="evidence" value="ECO:0007669"/>
    <property type="project" value="TreeGrafter"/>
</dbReference>
<comment type="subcellular location">
    <subcellularLocation>
        <location evidence="1">Membrane</location>
        <topology evidence="1">Single-pass membrane protein</topology>
    </subcellularLocation>
</comment>
<protein>
    <recommendedName>
        <fullName evidence="9">Glycine-rich protein</fullName>
    </recommendedName>
</protein>
<comment type="caution">
    <text evidence="7">The sequence shown here is derived from an EMBL/GenBank/DDBJ whole genome shotgun (WGS) entry which is preliminary data.</text>
</comment>
<dbReference type="PANTHER" id="PTHR16875:SF0">
    <property type="entry name" value="SELENOPROTEIN K"/>
    <property type="match status" value="1"/>
</dbReference>
<evidence type="ECO:0000256" key="6">
    <source>
        <dbReference type="SAM" id="MobiDB-lite"/>
    </source>
</evidence>
<dbReference type="AlphaFoldDB" id="A0AAV5DEJ5"/>
<dbReference type="PANTHER" id="PTHR16875">
    <property type="entry name" value="SELENOPROTEIN K"/>
    <property type="match status" value="1"/>
</dbReference>
<evidence type="ECO:0008006" key="9">
    <source>
        <dbReference type="Google" id="ProtNLM"/>
    </source>
</evidence>
<dbReference type="Pfam" id="PF10961">
    <property type="entry name" value="SelK_SelG"/>
    <property type="match status" value="1"/>
</dbReference>